<dbReference type="EnsemblMetazoa" id="GBRI043947-RA">
    <property type="protein sequence ID" value="GBRI043947-PA"/>
    <property type="gene ID" value="GBRI043947"/>
</dbReference>
<evidence type="ECO:0000259" key="7">
    <source>
        <dbReference type="SMART" id="SM00324"/>
    </source>
</evidence>
<protein>
    <recommendedName>
        <fullName evidence="10">Phosphoinositide 5-phosphatase</fullName>
    </recommendedName>
</protein>
<evidence type="ECO:0008006" key="10">
    <source>
        <dbReference type="Google" id="ProtNLM"/>
    </source>
</evidence>
<dbReference type="SMART" id="SM00324">
    <property type="entry name" value="RhoGAP"/>
    <property type="match status" value="1"/>
</dbReference>
<evidence type="ECO:0000256" key="1">
    <source>
        <dbReference type="ARBA" id="ARBA00004146"/>
    </source>
</evidence>
<name>A0A1A9X4I8_9MUSC</name>
<dbReference type="Gene3D" id="2.60.40.10">
    <property type="entry name" value="Immunoglobulins"/>
    <property type="match status" value="1"/>
</dbReference>
<dbReference type="InterPro" id="IPR036691">
    <property type="entry name" value="Endo/exonu/phosph_ase_sf"/>
</dbReference>
<dbReference type="GO" id="GO:0031901">
    <property type="term" value="C:early endosome membrane"/>
    <property type="evidence" value="ECO:0007669"/>
    <property type="project" value="UniProtKB-SubCell"/>
</dbReference>
<feature type="domain" description="Rho-GAP" evidence="7">
    <location>
        <begin position="631"/>
        <end position="793"/>
    </location>
</feature>
<dbReference type="InterPro" id="IPR013783">
    <property type="entry name" value="Ig-like_fold"/>
</dbReference>
<reference evidence="9" key="1">
    <citation type="submission" date="2014-03" db="EMBL/GenBank/DDBJ databases">
        <authorList>
            <person name="Aksoy S."/>
            <person name="Warren W."/>
            <person name="Wilson R.K."/>
        </authorList>
    </citation>
    <scope>NUCLEOTIDE SEQUENCE [LARGE SCALE GENOMIC DNA]</scope>
    <source>
        <strain evidence="9">IAEA</strain>
    </source>
</reference>
<evidence type="ECO:0000313" key="8">
    <source>
        <dbReference type="EnsemblMetazoa" id="GBRI043947-PA"/>
    </source>
</evidence>
<feature type="compositionally biased region" description="Polar residues" evidence="5">
    <location>
        <begin position="836"/>
        <end position="848"/>
    </location>
</feature>
<dbReference type="GO" id="GO:0046856">
    <property type="term" value="P:phosphatidylinositol dephosphorylation"/>
    <property type="evidence" value="ECO:0007669"/>
    <property type="project" value="InterPro"/>
</dbReference>
<evidence type="ECO:0000256" key="2">
    <source>
        <dbReference type="ARBA" id="ARBA00004580"/>
    </source>
</evidence>
<evidence type="ECO:0000259" key="6">
    <source>
        <dbReference type="SMART" id="SM00128"/>
    </source>
</evidence>
<organism evidence="8 9">
    <name type="scientific">Glossina brevipalpis</name>
    <dbReference type="NCBI Taxonomy" id="37001"/>
    <lineage>
        <taxon>Eukaryota</taxon>
        <taxon>Metazoa</taxon>
        <taxon>Ecdysozoa</taxon>
        <taxon>Arthropoda</taxon>
        <taxon>Hexapoda</taxon>
        <taxon>Insecta</taxon>
        <taxon>Pterygota</taxon>
        <taxon>Neoptera</taxon>
        <taxon>Endopterygota</taxon>
        <taxon>Diptera</taxon>
        <taxon>Brachycera</taxon>
        <taxon>Muscomorpha</taxon>
        <taxon>Hippoboscoidea</taxon>
        <taxon>Glossinidae</taxon>
        <taxon>Glossina</taxon>
    </lineage>
</organism>
<dbReference type="InterPro" id="IPR046985">
    <property type="entry name" value="IP5"/>
</dbReference>
<dbReference type="SUPFAM" id="SSF56219">
    <property type="entry name" value="DNase I-like"/>
    <property type="match status" value="1"/>
</dbReference>
<comment type="subcellular location">
    <subcellularLocation>
        <location evidence="2">Cytoplasmic vesicle</location>
        <location evidence="2">Phagosome membrane</location>
    </subcellularLocation>
    <subcellularLocation>
        <location evidence="1">Early endosome membrane</location>
    </subcellularLocation>
</comment>
<sequence length="848" mass="96473">MTTLGGAAIPTISATISTVGLSSGITSIMDGLGIEEKPLNTLQIVQQKFKDNENVLSIFEAYQIAGQEHTSRILALVVSVAGGTYAVFSFTAARLPPRSNADLNIEKVFPLNETFQIGNDKKGSISQLLFTLKTAEEPAVKFYYYPIISAEGASDFDTFHAQIISAKMSMLHTPALGLNDMTALSFSWINDYRQIGEVKQELKRRENEFLKLNDFTVYCATWNVNNKSYCDSPLHLWLAACDAPPDIYAIALQELDTSAKAITFSENRPDALWINKMLESVYCKEDYEELTTVRLVGMMLTVIIKRQLRRYIARCRVKSIARGVFNALGNKGGVAVSIQLNESNLCFVNSHLAAHLAFVEARNEDYWGIVKGLVFDDDLRRTINDHDHIFWIGDLNYRIEEPPGFQFPSARGNHNYNDLLLQFDQLRQEMRKGNCFEGYTEGNITFRPTYKYDPGTDNYDSSEKQRAPAYCDRILWKGSNIEQLSYNSVMEIRQSDHKPVYALFRVKVKTKDEKLFKKIHEEVLKLVDKRENENQPQINVEKTLIDFGLVRFNELNIRDFTISNSCPIPVEFMFKVKDAPLNDICEKWLQIEPRTESLMIETLCRTDRPLCEYTQAEIKRLMNDESPEFRVTMPREFFLLIDYLHKQGPNVEGAFSLSSLEFNHAKNKEFNAIRDWLDSWSNEEFPGTPLAAAEALLMLLHLSETPLLDPLVEDILNTQTTAEAMELISLLSSPKRNVFVHLCMFLREGIERKYYNLMHVAIIFGRVLLRCTTKSKVYYRDTRTREFMQRFISSDVGTLSNATVTPATTTSSRTVATTTSEGRADTGENGRVNFVGGNQTNSNAKTLN</sequence>
<evidence type="ECO:0000256" key="3">
    <source>
        <dbReference type="ARBA" id="ARBA00022753"/>
    </source>
</evidence>
<dbReference type="Pfam" id="PF16776">
    <property type="entry name" value="INPP5B_PH"/>
    <property type="match status" value="1"/>
</dbReference>
<dbReference type="InterPro" id="IPR000198">
    <property type="entry name" value="RhoGAP_dom"/>
</dbReference>
<dbReference type="Proteomes" id="UP000091820">
    <property type="component" value="Unassembled WGS sequence"/>
</dbReference>
<dbReference type="Pfam" id="PF21310">
    <property type="entry name" value="OCRL-like_ASH"/>
    <property type="match status" value="1"/>
</dbReference>
<dbReference type="Pfam" id="PF22669">
    <property type="entry name" value="Exo_endo_phos2"/>
    <property type="match status" value="1"/>
</dbReference>
<dbReference type="Gene3D" id="3.60.10.10">
    <property type="entry name" value="Endonuclease/exonuclease/phosphatase"/>
    <property type="match status" value="1"/>
</dbReference>
<dbReference type="VEuPathDB" id="VectorBase:GBRI043947"/>
<keyword evidence="9" id="KW-1185">Reference proteome</keyword>
<evidence type="ECO:0000313" key="9">
    <source>
        <dbReference type="Proteomes" id="UP000091820"/>
    </source>
</evidence>
<dbReference type="AlphaFoldDB" id="A0A1A9X4I8"/>
<dbReference type="SUPFAM" id="SSF48350">
    <property type="entry name" value="GTPase activation domain, GAP"/>
    <property type="match status" value="1"/>
</dbReference>
<evidence type="ECO:0000256" key="4">
    <source>
        <dbReference type="ARBA" id="ARBA00023329"/>
    </source>
</evidence>
<evidence type="ECO:0000256" key="5">
    <source>
        <dbReference type="SAM" id="MobiDB-lite"/>
    </source>
</evidence>
<dbReference type="InterPro" id="IPR000300">
    <property type="entry name" value="IPPc"/>
</dbReference>
<proteinExistence type="predicted"/>
<accession>A0A1A9X4I8</accession>
<feature type="compositionally biased region" description="Low complexity" evidence="5">
    <location>
        <begin position="803"/>
        <end position="820"/>
    </location>
</feature>
<dbReference type="PANTHER" id="PTHR11200">
    <property type="entry name" value="INOSITOL 5-PHOSPHATASE"/>
    <property type="match status" value="1"/>
</dbReference>
<feature type="region of interest" description="Disordered" evidence="5">
    <location>
        <begin position="803"/>
        <end position="848"/>
    </location>
</feature>
<dbReference type="InterPro" id="IPR048869">
    <property type="entry name" value="OCRL-1_2_ASH"/>
</dbReference>
<dbReference type="GO" id="GO:0030670">
    <property type="term" value="C:phagocytic vesicle membrane"/>
    <property type="evidence" value="ECO:0007669"/>
    <property type="project" value="UniProtKB-SubCell"/>
</dbReference>
<dbReference type="PANTHER" id="PTHR11200:SF300">
    <property type="entry name" value="TYPE II INOSITOL 1,4,5-TRISPHOSPHATE 5-PHOSPHATASE"/>
    <property type="match status" value="1"/>
</dbReference>
<dbReference type="InterPro" id="IPR008936">
    <property type="entry name" value="Rho_GTPase_activation_prot"/>
</dbReference>
<dbReference type="GO" id="GO:0004439">
    <property type="term" value="F:phosphatidylinositol-4,5-bisphosphate 5-phosphatase activity"/>
    <property type="evidence" value="ECO:0007669"/>
    <property type="project" value="TreeGrafter"/>
</dbReference>
<dbReference type="InterPro" id="IPR031896">
    <property type="entry name" value="INPP5B_PH_dom"/>
</dbReference>
<feature type="domain" description="Inositol polyphosphate-related phosphatase" evidence="6">
    <location>
        <begin position="213"/>
        <end position="512"/>
    </location>
</feature>
<dbReference type="Gene3D" id="2.30.29.110">
    <property type="match status" value="1"/>
</dbReference>
<keyword evidence="4" id="KW-0968">Cytoplasmic vesicle</keyword>
<dbReference type="Gene3D" id="1.10.555.10">
    <property type="entry name" value="Rho GTPase activation protein"/>
    <property type="match status" value="1"/>
</dbReference>
<dbReference type="SMART" id="SM00128">
    <property type="entry name" value="IPPc"/>
    <property type="match status" value="1"/>
</dbReference>
<dbReference type="STRING" id="37001.A0A1A9X4I8"/>
<reference evidence="8" key="2">
    <citation type="submission" date="2020-05" db="UniProtKB">
        <authorList>
            <consortium name="EnsemblMetazoa"/>
        </authorList>
    </citation>
    <scope>IDENTIFICATION</scope>
    <source>
        <strain evidence="8">IAEA</strain>
    </source>
</reference>
<keyword evidence="3" id="KW-0967">Endosome</keyword>
<dbReference type="GO" id="GO:0007165">
    <property type="term" value="P:signal transduction"/>
    <property type="evidence" value="ECO:0007669"/>
    <property type="project" value="InterPro"/>
</dbReference>